<feature type="compositionally biased region" description="Low complexity" evidence="8">
    <location>
        <begin position="386"/>
        <end position="396"/>
    </location>
</feature>
<dbReference type="Pfam" id="PF00092">
    <property type="entry name" value="VWA"/>
    <property type="match status" value="1"/>
</dbReference>
<evidence type="ECO:0000256" key="3">
    <source>
        <dbReference type="ARBA" id="ARBA00022692"/>
    </source>
</evidence>
<evidence type="ECO:0000256" key="10">
    <source>
        <dbReference type="SAM" id="SignalP"/>
    </source>
</evidence>
<sequence length="563" mass="62761">MRSGSSCLPGPAHVLLLLLLLLPLLSMGNFQYRLPGWLDFHHLSEGWRNLHQHFNLNKGSLHHRRSHADWPQETQTEEKSSCQSAYDIYFVLDMSGSVDNNWMDIYHLVNDLVKKFENPKVRISFILYSTLGQTVMKLTSDKKKIVEGLHKLRNVVPTGATNMQEGLKKANYQILEATNGGKTPIHSVILALTDGTLEPIPLEEAKDEAAKARKMGATVYGLGVKDYRKDQLVAIADSKEHVLGVNRFQDLKNLVNPITEKTCIEVTRVEASSYCVGENYELLITGKGFNNAGKKEDVVCRFKFTDTEFFDKKATSVDDSTIMCPGVKIEKPDQQVFVQISLDNGASFIDNNANITSKDCAVPQYDFPESRSSVGLQDATDRSQVNDSSTSDSDSSNSHKENIPLYVAIGVAALFFILFLIFCLRKCCKKTVKEAVPIPVPCVQRPIVVVPCCGCRNDRIKQMEGKLDSLYHFPRGCNQVPLMWYQPRNKGRCLLNPFKTTCAPLPCCQNLCLQPNEELLPLTSCCSRCQPSSPICSTPSRMLPLFSPPARILCGTPLSLPPP</sequence>
<organism evidence="12 13">
    <name type="scientific">Erinaceus europaeus</name>
    <name type="common">Western European hedgehog</name>
    <dbReference type="NCBI Taxonomy" id="9365"/>
    <lineage>
        <taxon>Eukaryota</taxon>
        <taxon>Metazoa</taxon>
        <taxon>Chordata</taxon>
        <taxon>Craniata</taxon>
        <taxon>Vertebrata</taxon>
        <taxon>Euteleostomi</taxon>
        <taxon>Mammalia</taxon>
        <taxon>Eutheria</taxon>
        <taxon>Laurasiatheria</taxon>
        <taxon>Eulipotyphla</taxon>
        <taxon>Erinaceidae</taxon>
        <taxon>Erinaceinae</taxon>
        <taxon>Erinaceus</taxon>
    </lineage>
</organism>
<dbReference type="PROSITE" id="PS50234">
    <property type="entry name" value="VWFA"/>
    <property type="match status" value="1"/>
</dbReference>
<keyword evidence="4" id="KW-0479">Metal-binding</keyword>
<keyword evidence="12" id="KW-1185">Reference proteome</keyword>
<dbReference type="PANTHER" id="PTHR16059">
    <property type="entry name" value="ANTHRAX TOXIN RECEPTOR"/>
    <property type="match status" value="1"/>
</dbReference>
<accession>A0ABM3XE28</accession>
<dbReference type="SUPFAM" id="SSF53300">
    <property type="entry name" value="vWA-like"/>
    <property type="match status" value="1"/>
</dbReference>
<dbReference type="InterPro" id="IPR002035">
    <property type="entry name" value="VWF_A"/>
</dbReference>
<gene>
    <name evidence="13" type="primary">LOC132538581</name>
</gene>
<keyword evidence="7 9" id="KW-0472">Membrane</keyword>
<keyword evidence="5 10" id="KW-0732">Signal</keyword>
<feature type="domain" description="VWFA" evidence="11">
    <location>
        <begin position="87"/>
        <end position="258"/>
    </location>
</feature>
<evidence type="ECO:0000256" key="8">
    <source>
        <dbReference type="SAM" id="MobiDB-lite"/>
    </source>
</evidence>
<evidence type="ECO:0000313" key="13">
    <source>
        <dbReference type="RefSeq" id="XP_060047078.1"/>
    </source>
</evidence>
<comment type="subcellular location">
    <subcellularLocation>
        <location evidence="1">Membrane</location>
        <topology evidence="1">Single-pass type I membrane protein</topology>
    </subcellularLocation>
</comment>
<dbReference type="PANTHER" id="PTHR16059:SF16">
    <property type="entry name" value="ANTHRAX TOXIN RECEPTOR-LIKE"/>
    <property type="match status" value="1"/>
</dbReference>
<feature type="chain" id="PRO_5046215740" evidence="10">
    <location>
        <begin position="29"/>
        <end position="563"/>
    </location>
</feature>
<evidence type="ECO:0000256" key="7">
    <source>
        <dbReference type="ARBA" id="ARBA00023136"/>
    </source>
</evidence>
<dbReference type="InterPro" id="IPR008400">
    <property type="entry name" value="Anthrax_toxin_rcpt_extracel"/>
</dbReference>
<evidence type="ECO:0000256" key="5">
    <source>
        <dbReference type="ARBA" id="ARBA00022729"/>
    </source>
</evidence>
<evidence type="ECO:0000259" key="11">
    <source>
        <dbReference type="PROSITE" id="PS50234"/>
    </source>
</evidence>
<dbReference type="Gene3D" id="3.40.50.410">
    <property type="entry name" value="von Willebrand factor, type A domain"/>
    <property type="match status" value="1"/>
</dbReference>
<dbReference type="GeneID" id="132538581"/>
<dbReference type="SMART" id="SM00327">
    <property type="entry name" value="VWA"/>
    <property type="match status" value="1"/>
</dbReference>
<evidence type="ECO:0000313" key="12">
    <source>
        <dbReference type="Proteomes" id="UP001652624"/>
    </source>
</evidence>
<dbReference type="InterPro" id="IPR036465">
    <property type="entry name" value="vWFA_dom_sf"/>
</dbReference>
<feature type="region of interest" description="Disordered" evidence="8">
    <location>
        <begin position="370"/>
        <end position="399"/>
    </location>
</feature>
<protein>
    <submittedName>
        <fullName evidence="13">Anthrax toxin receptor-like isoform X1</fullName>
    </submittedName>
</protein>
<proteinExistence type="inferred from homology"/>
<comment type="similarity">
    <text evidence="2">Belongs to the ATR family.</text>
</comment>
<dbReference type="Pfam" id="PF05587">
    <property type="entry name" value="Anth_Ig"/>
    <property type="match status" value="1"/>
</dbReference>
<evidence type="ECO:0000256" key="2">
    <source>
        <dbReference type="ARBA" id="ARBA00008095"/>
    </source>
</evidence>
<evidence type="ECO:0000256" key="4">
    <source>
        <dbReference type="ARBA" id="ARBA00022723"/>
    </source>
</evidence>
<evidence type="ECO:0000256" key="1">
    <source>
        <dbReference type="ARBA" id="ARBA00004479"/>
    </source>
</evidence>
<feature type="signal peptide" evidence="10">
    <location>
        <begin position="1"/>
        <end position="28"/>
    </location>
</feature>
<dbReference type="RefSeq" id="XP_060047078.1">
    <property type="nucleotide sequence ID" value="XM_060191095.1"/>
</dbReference>
<name>A0ABM3XE28_ERIEU</name>
<evidence type="ECO:0000256" key="6">
    <source>
        <dbReference type="ARBA" id="ARBA00022989"/>
    </source>
</evidence>
<keyword evidence="6 9" id="KW-1133">Transmembrane helix</keyword>
<dbReference type="Proteomes" id="UP001652624">
    <property type="component" value="Chromosome 1"/>
</dbReference>
<keyword evidence="3 9" id="KW-0812">Transmembrane</keyword>
<reference evidence="12" key="1">
    <citation type="submission" date="2025-05" db="UniProtKB">
        <authorList>
            <consortium name="RefSeq"/>
        </authorList>
    </citation>
    <scope>NUCLEOTIDE SEQUENCE [LARGE SCALE GENOMIC DNA]</scope>
</reference>
<feature type="transmembrane region" description="Helical" evidence="9">
    <location>
        <begin position="403"/>
        <end position="424"/>
    </location>
</feature>
<reference evidence="13" key="2">
    <citation type="submission" date="2025-08" db="UniProtKB">
        <authorList>
            <consortium name="RefSeq"/>
        </authorList>
    </citation>
    <scope>IDENTIFICATION</scope>
</reference>
<evidence type="ECO:0000256" key="9">
    <source>
        <dbReference type="SAM" id="Phobius"/>
    </source>
</evidence>